<evidence type="ECO:0000313" key="3">
    <source>
        <dbReference type="Proteomes" id="UP000005953"/>
    </source>
</evidence>
<dbReference type="EMBL" id="AAOE01000003">
    <property type="protein sequence ID" value="EAR10543.1"/>
    <property type="molecule type" value="Genomic_DNA"/>
</dbReference>
<accession>A4BAT0</accession>
<organism evidence="2 3">
    <name type="scientific">Reinekea blandensis MED297</name>
    <dbReference type="NCBI Taxonomy" id="314283"/>
    <lineage>
        <taxon>Bacteria</taxon>
        <taxon>Pseudomonadati</taxon>
        <taxon>Pseudomonadota</taxon>
        <taxon>Gammaproteobacteria</taxon>
        <taxon>Oceanospirillales</taxon>
        <taxon>Saccharospirillaceae</taxon>
        <taxon>Reinekea</taxon>
    </lineage>
</organism>
<proteinExistence type="predicted"/>
<dbReference type="PANTHER" id="PTHR38342:SF1">
    <property type="entry name" value="SLR5037 PROTEIN"/>
    <property type="match status" value="1"/>
</dbReference>
<gene>
    <name evidence="2" type="ORF">MED297_11025</name>
</gene>
<dbReference type="SUPFAM" id="SSF103247">
    <property type="entry name" value="TT1751-like"/>
    <property type="match status" value="1"/>
</dbReference>
<dbReference type="InterPro" id="IPR016796">
    <property type="entry name" value="UCP021774"/>
</dbReference>
<keyword evidence="3" id="KW-1185">Reference proteome</keyword>
<dbReference type="Pfam" id="PF03625">
    <property type="entry name" value="DUF302"/>
    <property type="match status" value="1"/>
</dbReference>
<dbReference type="CDD" id="cd14797">
    <property type="entry name" value="DUF302"/>
    <property type="match status" value="1"/>
</dbReference>
<dbReference type="PANTHER" id="PTHR38342">
    <property type="entry name" value="SLR5037 PROTEIN"/>
    <property type="match status" value="1"/>
</dbReference>
<comment type="caution">
    <text evidence="2">The sequence shown here is derived from an EMBL/GenBank/DDBJ whole genome shotgun (WGS) entry which is preliminary data.</text>
</comment>
<dbReference type="RefSeq" id="WP_008041718.1">
    <property type="nucleotide sequence ID" value="NZ_CH724149.1"/>
</dbReference>
<protein>
    <recommendedName>
        <fullName evidence="1">DUF302 domain-containing protein</fullName>
    </recommendedName>
</protein>
<reference evidence="2 3" key="1">
    <citation type="submission" date="2006-02" db="EMBL/GenBank/DDBJ databases">
        <authorList>
            <person name="Pinhassi J."/>
            <person name="Pedros-Alio C."/>
            <person name="Ferriera S."/>
            <person name="Johnson J."/>
            <person name="Kravitz S."/>
            <person name="Halpern A."/>
            <person name="Remington K."/>
            <person name="Beeson K."/>
            <person name="Tran B."/>
            <person name="Rogers Y.-H."/>
            <person name="Friedman R."/>
            <person name="Venter J.C."/>
        </authorList>
    </citation>
    <scope>NUCLEOTIDE SEQUENCE [LARGE SCALE GENOMIC DNA]</scope>
    <source>
        <strain evidence="2 3">MED297</strain>
    </source>
</reference>
<dbReference type="InterPro" id="IPR005180">
    <property type="entry name" value="DUF302"/>
</dbReference>
<evidence type="ECO:0000313" key="2">
    <source>
        <dbReference type="EMBL" id="EAR10543.1"/>
    </source>
</evidence>
<dbReference type="Gene3D" id="3.30.310.70">
    <property type="entry name" value="TT1751-like domain"/>
    <property type="match status" value="1"/>
</dbReference>
<dbReference type="AlphaFoldDB" id="A4BAT0"/>
<dbReference type="OrthoDB" id="9791067at2"/>
<dbReference type="HOGENOM" id="CLU_126998_2_0_6"/>
<feature type="domain" description="DUF302" evidence="1">
    <location>
        <begin position="33"/>
        <end position="95"/>
    </location>
</feature>
<sequence>MYYIVETDKSFEQAAADLDTAVKAHGFGVLHVHDLGGTLRSKGLEFDEQCKVFEVCNPGQAAKVMATDMRLNMALPCRISVFTQKGITKIGLIKPEQMLASLSQDENLAKIAKEVEDKTIQMVDDAK</sequence>
<dbReference type="PIRSF" id="PIRSF021774">
    <property type="entry name" value="UCP021774"/>
    <property type="match status" value="1"/>
</dbReference>
<name>A4BAT0_9GAMM</name>
<evidence type="ECO:0000259" key="1">
    <source>
        <dbReference type="Pfam" id="PF03625"/>
    </source>
</evidence>
<dbReference type="InterPro" id="IPR035923">
    <property type="entry name" value="TT1751-like_sf"/>
</dbReference>
<dbReference type="Proteomes" id="UP000005953">
    <property type="component" value="Unassembled WGS sequence"/>
</dbReference>